<evidence type="ECO:0000313" key="4">
    <source>
        <dbReference type="Proteomes" id="UP000007599"/>
    </source>
</evidence>
<dbReference type="PROSITE" id="PS50835">
    <property type="entry name" value="IG_LIKE"/>
    <property type="match status" value="1"/>
</dbReference>
<reference evidence="4" key="2">
    <citation type="submission" date="2012-03" db="EMBL/GenBank/DDBJ databases">
        <title>Complete genome sequence of Flavobacterium indicum GPTSA100-9T, isolated from warm spring water.</title>
        <authorList>
            <person name="Barbier P."/>
            <person name="Houel A."/>
            <person name="Loux V."/>
            <person name="Poulain J."/>
            <person name="Bernardet J.-F."/>
            <person name="Touchon M."/>
            <person name="Duchaud E."/>
        </authorList>
    </citation>
    <scope>NUCLEOTIDE SEQUENCE [LARGE SCALE GENOMIC DNA]</scope>
    <source>
        <strain evidence="4">DSM 17447 / CIP 109464 / GPTSA100-9</strain>
    </source>
</reference>
<dbReference type="InterPro" id="IPR026341">
    <property type="entry name" value="T9SS_type_B"/>
</dbReference>
<accession>H8XVF8</accession>
<dbReference type="InterPro" id="IPR007110">
    <property type="entry name" value="Ig-like_dom"/>
</dbReference>
<dbReference type="RefSeq" id="WP_014388254.1">
    <property type="nucleotide sequence ID" value="NC_017025.1"/>
</dbReference>
<feature type="domain" description="Ig-like" evidence="2">
    <location>
        <begin position="217"/>
        <end position="300"/>
    </location>
</feature>
<reference evidence="3 4" key="1">
    <citation type="journal article" date="2012" name="J. Bacteriol.">
        <title>Complete Genome Sequence of Flavobacterium indicum GPSTA100-9T, Isolated from Warm Spring Water.</title>
        <authorList>
            <person name="Barbier P."/>
            <person name="Houel A."/>
            <person name="Loux V."/>
            <person name="Poulain J."/>
            <person name="Bernardet J.F."/>
            <person name="Touchon M."/>
            <person name="Duchaud E."/>
        </authorList>
    </citation>
    <scope>NUCLEOTIDE SEQUENCE [LARGE SCALE GENOMIC DNA]</scope>
    <source>
        <strain evidence="4">DSM 17447 / CIP 109464 / GPTSA100-9</strain>
    </source>
</reference>
<dbReference type="NCBIfam" id="TIGR04131">
    <property type="entry name" value="Bac_Flav_CTERM"/>
    <property type="match status" value="1"/>
</dbReference>
<evidence type="ECO:0000313" key="3">
    <source>
        <dbReference type="EMBL" id="CCG53128.1"/>
    </source>
</evidence>
<dbReference type="InterPro" id="IPR049419">
    <property type="entry name" value="Reelin_subrepeat-B"/>
</dbReference>
<dbReference type="HOGENOM" id="CLU_234352_0_0_10"/>
<sequence>MNSKSIFVSILLLGFVINIKAQNILISQSGTVNVVGGEIFYDAGGAAGNDGNTSYTITLMPPAGKSVCVDFTSFSSFEALDIFDGTTTAATNIGTLKGNYSTAYNAAGTPYNTGQPALGGVVQAELKPGIFCANNSTGALTFRFTNASASQSSGWVGNVSTYTNASLGCTVDITASPTTICSGNSVTLTATGAIGTGLLSNTFNSGTIGTGWNATPGGIIFTNVLSCEPNGLYTTKKTDNSTYAWMQNVAAPRVLESLNFDVSNGGVLSFDFRAASDDNGGNGCEANDDKEGVYVQYSTNNGATWVNMKLMFPSLESNVGASANIGAGTYVYNWNRTTVPIPAAAQTTATKFRWYQHQSTTGSQDSWGIDDVSIIKYNPTTLTITDLSSGTVVATSASLSTSATVTPTSTRTYRATISDGTTSCTKDITITVNGSTPTTIAYSAPSYSNSNTTIQNVTVTNGPVTGTYTATPTGLSINATTGAINPSLSSVGIYTITVPTSCGTATTTIEIVNSSCASCTTATCPVSSITVPTVTLGQTNITTTLNAAGDQLGNPALNPGQNITICVPVTVPVGSTVLGFKQLSSSSPGGCATPSEEVITYQLKPAAACAGAPIIPNRTNASPVASGFNPEWDNLTPGNYVLCFTLQVTNTALCSSVDLQGLGYYNVIPVCTPPAVPTINSVAATCSAAGSSSIANYVVGQTYVFTPAGPTVGAGGAISGMITGTSYTVTASNGSCTSASSASFSNAAQLATPAVPTINSVAATCSAAGSSSIANYVVGQTYVFTPVGPTVGAGGAITGMITGTSYTVTASNGSCTSASSASFSNAAQLATPAVPTINTVAATCSAAGSSSIANYVAGQTYVFTPAGPTVGAGGAITGMITGTSYTVTASNGSCTSASSASFSNAAQLATPAIPTINTVAATCSAVGSSSIANYVVGQTYVFTPAGPTVGAGGAITGMITGTSYTVTASNGSCTSTSSVPFSNAAQLATPAVPTINTVAATCSAAGSSSIANYVAGQAYVFTPVGPTVGAGGAISGMIAGTSYTVTASNGSCTSTSSVPFSNAAQLATPAVPTINSVAATCSAAGSSSIANYVVGQTYVFTPAGPTVGAGGAILGMITGTSYTVTASNGSCTSASSASFSNAAQLVTPAVPTINTVAATCSAAGSSSIANYVVGQTYVFTPVGPTVGAGGAISGMITGTSYTVTASNGSCTSASSASFSNAAQLATPAVPTINTAAATCSAVGSSSIANYVVGQTYVFTPVGPTVGAGGAITGMITGTSYTVTASNGSCTSASSVPFSNAAQLATPAVPTINSVTATCSAAGSSSITNYVAGQTYVFTPVGPTVGAGGAISGMVTGTSYTVTASNGSCTSASSASFSNAAQLPLVTPTFTTVAPICSGGSLSALPTTSTNGFTGTWSPALNNTATTTYTFTPTAGQCASSTTMTVQVYAPPTVIFTGATNYCDGSSTLLNLTSNVPGATFTWNVVASNCTSGIGFVESGSGTTIVQQLDLINGLQTGYVTYLVTPMANGCYGMPVQISITINPVPVVTATILNNPICSGEMTNITMTSSIASTTYTWIVSSQVGVSGALPGSGTTINQILTTTGPVAGTVTYSITPVYNGCLGTPVSISVTVNPKPEIIGTLVPQYICSGGMTNITVAASLAGTQFSWTVVSHNNVTGFSNGNGSLIQQTLTTLTNAQGYVIYEVTPQLNGCSGVPRQYIVYVNPLPAPDLIDGHICVNQTTGVTYQGYWLLSGVPASGYIFEWYYNGSTTPIAGATGPNYLAQLAGTYKVVVKNVATGCIGSDTATVIEVYPATSFTVSVSEAFTDNATITVVVNQLGTGSLLYQLDEGAYQTSNVFEGVEPGVHVVTVVDEEGCTFLTEEVIVIDYPKFFTPNGDGYNDTWNIIGFESEHQPVLYIFDRYGKLLKQINPLDRNGGWDGTYNGAQMPSTDYWFTVEFTEKEQRKVFKSHFSMKR</sequence>
<proteinExistence type="predicted"/>
<evidence type="ECO:0000259" key="2">
    <source>
        <dbReference type="PROSITE" id="PS50835"/>
    </source>
</evidence>
<keyword evidence="1" id="KW-0732">Signal</keyword>
<dbReference type="Pfam" id="PF19406">
    <property type="entry name" value="PKD_5"/>
    <property type="match status" value="3"/>
</dbReference>
<dbReference type="STRING" id="1094466.KQS_05820"/>
<evidence type="ECO:0000256" key="1">
    <source>
        <dbReference type="ARBA" id="ARBA00022729"/>
    </source>
</evidence>
<dbReference type="InterPro" id="IPR045828">
    <property type="entry name" value="PKD_Bacteroidetes"/>
</dbReference>
<dbReference type="Pfam" id="PF13585">
    <property type="entry name" value="CHU_C"/>
    <property type="match status" value="1"/>
</dbReference>
<name>H8XVF8_FLAIG</name>
<dbReference type="Pfam" id="PF21471">
    <property type="entry name" value="Reelin_subrepeat-B"/>
    <property type="match status" value="1"/>
</dbReference>
<dbReference type="eggNOG" id="COG3291">
    <property type="taxonomic scope" value="Bacteria"/>
</dbReference>
<dbReference type="Proteomes" id="UP000007599">
    <property type="component" value="Chromosome I"/>
</dbReference>
<dbReference type="Gene3D" id="2.60.40.1220">
    <property type="match status" value="1"/>
</dbReference>
<dbReference type="eggNOG" id="COG3210">
    <property type="taxonomic scope" value="Bacteria"/>
</dbReference>
<keyword evidence="4" id="KW-1185">Reference proteome</keyword>
<dbReference type="InterPro" id="IPR014755">
    <property type="entry name" value="Cu-Rt/internalin_Ig-like"/>
</dbReference>
<dbReference type="OrthoDB" id="1391397at2"/>
<dbReference type="PATRIC" id="fig|1094466.5.peg.1143"/>
<dbReference type="EMBL" id="HE774682">
    <property type="protein sequence ID" value="CCG53128.1"/>
    <property type="molecule type" value="Genomic_DNA"/>
</dbReference>
<dbReference type="KEGG" id="fin:KQS_05820"/>
<dbReference type="Gene3D" id="2.60.120.260">
    <property type="entry name" value="Galactose-binding domain-like"/>
    <property type="match status" value="1"/>
</dbReference>
<gene>
    <name evidence="3" type="ordered locus">KQS_05820</name>
</gene>
<protein>
    <recommendedName>
        <fullName evidence="2">Ig-like domain-containing protein</fullName>
    </recommendedName>
</protein>
<organism evidence="3 4">
    <name type="scientific">Flavobacterium indicum (strain DSM 17447 / CIP 109464 / GPTSA100-9)</name>
    <dbReference type="NCBI Taxonomy" id="1094466"/>
    <lineage>
        <taxon>Bacteria</taxon>
        <taxon>Pseudomonadati</taxon>
        <taxon>Bacteroidota</taxon>
        <taxon>Flavobacteriia</taxon>
        <taxon>Flavobacteriales</taxon>
        <taxon>Flavobacteriaceae</taxon>
        <taxon>Flavobacterium</taxon>
    </lineage>
</organism>